<name>A0A085N6Q8_9BILA</name>
<dbReference type="EMBL" id="KL367543">
    <property type="protein sequence ID" value="KFD65154.1"/>
    <property type="molecule type" value="Genomic_DNA"/>
</dbReference>
<organism evidence="1">
    <name type="scientific">Trichuris suis</name>
    <name type="common">pig whipworm</name>
    <dbReference type="NCBI Taxonomy" id="68888"/>
    <lineage>
        <taxon>Eukaryota</taxon>
        <taxon>Metazoa</taxon>
        <taxon>Ecdysozoa</taxon>
        <taxon>Nematoda</taxon>
        <taxon>Enoplea</taxon>
        <taxon>Dorylaimia</taxon>
        <taxon>Trichinellida</taxon>
        <taxon>Trichuridae</taxon>
        <taxon>Trichuris</taxon>
    </lineage>
</organism>
<sequence>MAQRGGSYACPVRPAVIQQPFSGEQEWTEFLETSEYRSDINKWTDREKLTWSRLSLIGDSAWVYRQRRLLEGHNQHNKDLNTRFALESCHSDGTAARTRREVRTVSQAGTYGCPSALQSNQRPGYRMPLTRRFPAAEQVCT</sequence>
<evidence type="ECO:0000313" key="1">
    <source>
        <dbReference type="EMBL" id="KFD65154.1"/>
    </source>
</evidence>
<gene>
    <name evidence="1" type="ORF">M514_22629</name>
</gene>
<reference evidence="1" key="1">
    <citation type="journal article" date="2014" name="Nat. Genet.">
        <title>Genome and transcriptome of the porcine whipworm Trichuris suis.</title>
        <authorList>
            <person name="Jex A.R."/>
            <person name="Nejsum P."/>
            <person name="Schwarz E.M."/>
            <person name="Hu L."/>
            <person name="Young N.D."/>
            <person name="Hall R.S."/>
            <person name="Korhonen P.K."/>
            <person name="Liao S."/>
            <person name="Thamsborg S."/>
            <person name="Xia J."/>
            <person name="Xu P."/>
            <person name="Wang S."/>
            <person name="Scheerlinck J.P."/>
            <person name="Hofmann A."/>
            <person name="Sternberg P.W."/>
            <person name="Wang J."/>
            <person name="Gasser R.B."/>
        </authorList>
    </citation>
    <scope>NUCLEOTIDE SEQUENCE [LARGE SCALE GENOMIC DNA]</scope>
    <source>
        <strain evidence="1">DCEP-RM93F</strain>
    </source>
</reference>
<dbReference type="Proteomes" id="UP000030758">
    <property type="component" value="Unassembled WGS sequence"/>
</dbReference>
<proteinExistence type="predicted"/>
<dbReference type="AlphaFoldDB" id="A0A085N6Q8"/>
<protein>
    <submittedName>
        <fullName evidence="1">Uncharacterized protein</fullName>
    </submittedName>
</protein>
<accession>A0A085N6Q8</accession>